<comment type="similarity">
    <text evidence="1">Belongs to the tannase family.</text>
</comment>
<dbReference type="SUPFAM" id="SSF53474">
    <property type="entry name" value="alpha/beta-Hydrolases"/>
    <property type="match status" value="1"/>
</dbReference>
<evidence type="ECO:0000256" key="4">
    <source>
        <dbReference type="ARBA" id="ARBA00022729"/>
    </source>
</evidence>
<evidence type="ECO:0000256" key="6">
    <source>
        <dbReference type="ARBA" id="ARBA00022837"/>
    </source>
</evidence>
<proteinExistence type="inferred from homology"/>
<keyword evidence="7" id="KW-1015">Disulfide bond</keyword>
<evidence type="ECO:0000256" key="5">
    <source>
        <dbReference type="ARBA" id="ARBA00022801"/>
    </source>
</evidence>
<dbReference type="PANTHER" id="PTHR33938">
    <property type="entry name" value="FERULOYL ESTERASE B-RELATED"/>
    <property type="match status" value="1"/>
</dbReference>
<evidence type="ECO:0000256" key="7">
    <source>
        <dbReference type="ARBA" id="ARBA00023157"/>
    </source>
</evidence>
<dbReference type="InterPro" id="IPR029058">
    <property type="entry name" value="AB_hydrolase_fold"/>
</dbReference>
<keyword evidence="6" id="KW-0106">Calcium</keyword>
<dbReference type="PANTHER" id="PTHR33938:SF15">
    <property type="entry name" value="FERULOYL ESTERASE B-RELATED"/>
    <property type="match status" value="1"/>
</dbReference>
<reference evidence="11" key="1">
    <citation type="submission" date="2017-01" db="EMBL/GenBank/DDBJ databases">
        <title>Genome Analysis of Deinococcus marmoris KOPRI26562.</title>
        <authorList>
            <person name="Kim J.H."/>
            <person name="Oh H.-M."/>
        </authorList>
    </citation>
    <scope>NUCLEOTIDE SEQUENCE [LARGE SCALE GENOMIC DNA]</scope>
    <source>
        <strain evidence="11">PAMC 26633</strain>
    </source>
</reference>
<dbReference type="InterPro" id="IPR011118">
    <property type="entry name" value="Tannase/feruloyl_esterase"/>
</dbReference>
<keyword evidence="4 8" id="KW-0732">Signal</keyword>
<keyword evidence="5" id="KW-0378">Hydrolase</keyword>
<dbReference type="Proteomes" id="UP000214720">
    <property type="component" value="Unassembled WGS sequence"/>
</dbReference>
<evidence type="ECO:0000313" key="10">
    <source>
        <dbReference type="EMBL" id="OXC77211.1"/>
    </source>
</evidence>
<dbReference type="PROSITE" id="PS51257">
    <property type="entry name" value="PROKAR_LIPOPROTEIN"/>
    <property type="match status" value="1"/>
</dbReference>
<reference evidence="9" key="2">
    <citation type="submission" date="2017-01" db="EMBL/GenBank/DDBJ databases">
        <authorList>
            <person name="Mah S.A."/>
            <person name="Swanson W.J."/>
            <person name="Moy G.W."/>
            <person name="Vacquier V.D."/>
        </authorList>
    </citation>
    <scope>NUCLEOTIDE SEQUENCE</scope>
    <source>
        <strain evidence="9">PAMC 26633</strain>
    </source>
</reference>
<gene>
    <name evidence="10" type="ORF">BSU04_16905</name>
    <name evidence="9" type="ORF">BSU04_21785</name>
</gene>
<keyword evidence="2" id="KW-0719">Serine esterase</keyword>
<name>A0A226WZP2_CABSO</name>
<evidence type="ECO:0000313" key="11">
    <source>
        <dbReference type="Proteomes" id="UP000214720"/>
    </source>
</evidence>
<evidence type="ECO:0000256" key="3">
    <source>
        <dbReference type="ARBA" id="ARBA00022723"/>
    </source>
</evidence>
<evidence type="ECO:0000256" key="2">
    <source>
        <dbReference type="ARBA" id="ARBA00022487"/>
    </source>
</evidence>
<feature type="signal peptide" evidence="8">
    <location>
        <begin position="1"/>
        <end position="22"/>
    </location>
</feature>
<comment type="caution">
    <text evidence="9">The sequence shown here is derived from an EMBL/GenBank/DDBJ whole genome shotgun (WGS) entry which is preliminary data.</text>
</comment>
<keyword evidence="3" id="KW-0479">Metal-binding</keyword>
<dbReference type="GO" id="GO:0046872">
    <property type="term" value="F:metal ion binding"/>
    <property type="evidence" value="ECO:0007669"/>
    <property type="project" value="UniProtKB-KW"/>
</dbReference>
<dbReference type="EMBL" id="MTHB01000109">
    <property type="protein sequence ID" value="OXC77211.1"/>
    <property type="molecule type" value="Genomic_DNA"/>
</dbReference>
<feature type="chain" id="PRO_5015074679" evidence="8">
    <location>
        <begin position="23"/>
        <end position="635"/>
    </location>
</feature>
<evidence type="ECO:0000256" key="1">
    <source>
        <dbReference type="ARBA" id="ARBA00006249"/>
    </source>
</evidence>
<dbReference type="Pfam" id="PF07519">
    <property type="entry name" value="Tannase"/>
    <property type="match status" value="1"/>
</dbReference>
<evidence type="ECO:0000313" key="9">
    <source>
        <dbReference type="EMBL" id="OXC76652.1"/>
    </source>
</evidence>
<dbReference type="GO" id="GO:0052689">
    <property type="term" value="F:carboxylic ester hydrolase activity"/>
    <property type="evidence" value="ECO:0007669"/>
    <property type="project" value="UniProtKB-KW"/>
</dbReference>
<dbReference type="AlphaFoldDB" id="A0A226WZP2"/>
<dbReference type="RefSeq" id="WP_256982836.1">
    <property type="nucleotide sequence ID" value="NZ_MTHB01000109.1"/>
</dbReference>
<organism evidence="9 11">
    <name type="scientific">Caballeronia sordidicola</name>
    <name type="common">Burkholderia sordidicola</name>
    <dbReference type="NCBI Taxonomy" id="196367"/>
    <lineage>
        <taxon>Bacteria</taxon>
        <taxon>Pseudomonadati</taxon>
        <taxon>Pseudomonadota</taxon>
        <taxon>Betaproteobacteria</taxon>
        <taxon>Burkholderiales</taxon>
        <taxon>Burkholderiaceae</taxon>
        <taxon>Caballeronia</taxon>
    </lineage>
</organism>
<accession>A0A226WZP2</accession>
<sequence>MKQVRNPLVPGRMVRQTMPVLAAACAGAVMLAACGGGNSSSSASSAASTKPLTCDDSMKAAFKPDANTTVTLVQAFKKGQDMNLTGIPSGVLAPNDECLVKLNVGPGNPGPASAPSTSPGIGIEVWLPTPANWDSRIHVLGGGGFAGDPNISSLTAISGIVAPGNDGSPASVAGVEGAVSAITDTGHASTDTAGTGASGDGAFAMNPDGSINTTLWTDFASRGIHEMAVETKALTAAYYTTPVKYSYWDGCSTGGRQGNEEAQTNPNDFDGILAGDAAMNWTSFITGELYPQTVMQQDLGGVPLTTSQLDAVSAAAVSACDSSLTGKHDGFISNPDACTYDPTLDKTVLCPSSGGTNATATCVSTVQAQAINKMWYGQTVDGSAPAPAVANGFSQQLQPDQLWFGMERGTQLGTLTAFGIPGLAGSVNGVPAPFSIATSQVALELQQSTLATPDFINATGNGVNGWKSLSYAQMANASAQGLALQPQFGNINANNPDLTNFKARNGKLIAYHGTADQLITIQGTTNYYVNAAAKMGGIPATQAFYRYFQIPGMGHCQGVGTVNGVAGVSPVANPPLPAPNQLYNALTNWVENGVAPNSIPLQNSDASITRPICMYPSTPKYVGGNVGAAASFTCS</sequence>
<evidence type="ECO:0000256" key="8">
    <source>
        <dbReference type="SAM" id="SignalP"/>
    </source>
</evidence>
<protein>
    <submittedName>
        <fullName evidence="9">Chlorogenate esterase</fullName>
    </submittedName>
</protein>
<dbReference type="EMBL" id="MTHB01000123">
    <property type="protein sequence ID" value="OXC76652.1"/>
    <property type="molecule type" value="Genomic_DNA"/>
</dbReference>